<evidence type="ECO:0000313" key="2">
    <source>
        <dbReference type="Proteomes" id="UP000249065"/>
    </source>
</evidence>
<proteinExistence type="predicted"/>
<dbReference type="Proteomes" id="UP000249065">
    <property type="component" value="Unassembled WGS sequence"/>
</dbReference>
<comment type="caution">
    <text evidence="1">The sequence shown here is derived from an EMBL/GenBank/DDBJ whole genome shotgun (WGS) entry which is preliminary data.</text>
</comment>
<organism evidence="1 2">
    <name type="scientific">Roseicella frigidaeris</name>
    <dbReference type="NCBI Taxonomy" id="2230885"/>
    <lineage>
        <taxon>Bacteria</taxon>
        <taxon>Pseudomonadati</taxon>
        <taxon>Pseudomonadota</taxon>
        <taxon>Alphaproteobacteria</taxon>
        <taxon>Acetobacterales</taxon>
        <taxon>Roseomonadaceae</taxon>
        <taxon>Roseicella</taxon>
    </lineage>
</organism>
<evidence type="ECO:0000313" key="1">
    <source>
        <dbReference type="EMBL" id="RAI54058.1"/>
    </source>
</evidence>
<dbReference type="EMBL" id="QLIX01000069">
    <property type="protein sequence ID" value="RAI54058.1"/>
    <property type="molecule type" value="Genomic_DNA"/>
</dbReference>
<gene>
    <name evidence="1" type="ORF">DOO78_26700</name>
</gene>
<sequence length="229" mass="26217">MPNAGNIMNVHTGKPIIRSVSQGETIKLPVDGPTLQEVTCDDIARLALAMHDHEYFFSLRRGLRFDFSRDLNGSGIQGLYIRRESDGKDTSNLLEIIFDYTLEKDGNFLYEADLIKDHGKDYEPSINCGKTRFVARSSTIQIDWNSDEAQQWRSDIERLSRSPETLTEWIEDDSEMLVRCGSIYFCRKPAIFNINDLRRYDASGISLKVLKDRFKCSKCGKRGARVTVF</sequence>
<reference evidence="2" key="1">
    <citation type="submission" date="2018-06" db="EMBL/GenBank/DDBJ databases">
        <authorList>
            <person name="Khan S.A."/>
        </authorList>
    </citation>
    <scope>NUCLEOTIDE SEQUENCE [LARGE SCALE GENOMIC DNA]</scope>
    <source>
        <strain evidence="2">DB-1506</strain>
    </source>
</reference>
<accession>A0A327M1W7</accession>
<name>A0A327M1W7_9PROT</name>
<protein>
    <submittedName>
        <fullName evidence="1">Uncharacterized protein</fullName>
    </submittedName>
</protein>
<dbReference type="AlphaFoldDB" id="A0A327M1W7"/>
<keyword evidence="2" id="KW-1185">Reference proteome</keyword>
<dbReference type="OrthoDB" id="7064652at2"/>